<reference evidence="2 3" key="1">
    <citation type="submission" date="2017-04" db="EMBL/GenBank/DDBJ databases">
        <title>Comparative genome analysis of Subtercola boreus.</title>
        <authorList>
            <person name="Cho Y.-J."/>
            <person name="Cho A."/>
            <person name="Kim O.-S."/>
            <person name="Lee J.-I."/>
        </authorList>
    </citation>
    <scope>NUCLEOTIDE SEQUENCE [LARGE SCALE GENOMIC DNA]</scope>
    <source>
        <strain evidence="2 3">P28004</strain>
    </source>
</reference>
<gene>
    <name evidence="2" type="ORF">B7R25_10505</name>
</gene>
<keyword evidence="1" id="KW-1133">Transmembrane helix</keyword>
<organism evidence="2 3">
    <name type="scientific">Subtercola boreus</name>
    <dbReference type="NCBI Taxonomy" id="120213"/>
    <lineage>
        <taxon>Bacteria</taxon>
        <taxon>Bacillati</taxon>
        <taxon>Actinomycetota</taxon>
        <taxon>Actinomycetes</taxon>
        <taxon>Micrococcales</taxon>
        <taxon>Microbacteriaceae</taxon>
        <taxon>Subtercola</taxon>
    </lineage>
</organism>
<sequence>MALDTEPVRRVRRIRSFAARGGVVLGLLLGLIGLDAASAAPALADPVYSSGGCDINRAVDGPVAGGSQCAGADLSGEKLAQSAFQGADLSGADLAKADVQDSNFTGANLSGADFSATRIVSADFTGAGIVPATVDVTADSADGAPVTFTPALPTGLSLVGCTIAGEAVESGAIFPLGMSGIVCSFASSRPNETATALVKISVTTPATTAPPVPVFTDAPATTGAAASGSTSQGLPRETLTLLLIGGGAVLLLGVVGLVVRGARGSRGGGRHGDGPGGY</sequence>
<evidence type="ECO:0008006" key="4">
    <source>
        <dbReference type="Google" id="ProtNLM"/>
    </source>
</evidence>
<dbReference type="Pfam" id="PF00805">
    <property type="entry name" value="Pentapeptide"/>
    <property type="match status" value="1"/>
</dbReference>
<evidence type="ECO:0000313" key="3">
    <source>
        <dbReference type="Proteomes" id="UP000257080"/>
    </source>
</evidence>
<dbReference type="OrthoDB" id="5110974at2"/>
<keyword evidence="1" id="KW-0812">Transmembrane</keyword>
<comment type="caution">
    <text evidence="2">The sequence shown here is derived from an EMBL/GenBank/DDBJ whole genome shotgun (WGS) entry which is preliminary data.</text>
</comment>
<dbReference type="Proteomes" id="UP000257080">
    <property type="component" value="Unassembled WGS sequence"/>
</dbReference>
<dbReference type="InterPro" id="IPR001646">
    <property type="entry name" value="5peptide_repeat"/>
</dbReference>
<dbReference type="EMBL" id="NBXE01000024">
    <property type="protein sequence ID" value="RFA26453.1"/>
    <property type="molecule type" value="Genomic_DNA"/>
</dbReference>
<keyword evidence="1" id="KW-0472">Membrane</keyword>
<dbReference type="Gene3D" id="2.160.20.80">
    <property type="entry name" value="E3 ubiquitin-protein ligase SopA"/>
    <property type="match status" value="1"/>
</dbReference>
<evidence type="ECO:0000313" key="2">
    <source>
        <dbReference type="EMBL" id="RFA26453.1"/>
    </source>
</evidence>
<accession>A0A3E0W8W6</accession>
<dbReference type="PANTHER" id="PTHR14136">
    <property type="entry name" value="BTB_POZ DOMAIN-CONTAINING PROTEIN KCTD9"/>
    <property type="match status" value="1"/>
</dbReference>
<dbReference type="SUPFAM" id="SSF141571">
    <property type="entry name" value="Pentapeptide repeat-like"/>
    <property type="match status" value="1"/>
</dbReference>
<dbReference type="AlphaFoldDB" id="A0A3E0W8W6"/>
<dbReference type="InterPro" id="IPR051082">
    <property type="entry name" value="Pentapeptide-BTB/POZ_domain"/>
</dbReference>
<protein>
    <recommendedName>
        <fullName evidence="4">Pentapeptide repeat-containing protein</fullName>
    </recommendedName>
</protein>
<evidence type="ECO:0000256" key="1">
    <source>
        <dbReference type="SAM" id="Phobius"/>
    </source>
</evidence>
<proteinExistence type="predicted"/>
<dbReference type="RefSeq" id="WP_116418908.1">
    <property type="nucleotide sequence ID" value="NZ_NBXC01000019.1"/>
</dbReference>
<feature type="transmembrane region" description="Helical" evidence="1">
    <location>
        <begin position="239"/>
        <end position="259"/>
    </location>
</feature>
<name>A0A3E0W8W6_9MICO</name>
<dbReference type="PANTHER" id="PTHR14136:SF17">
    <property type="entry name" value="BTB_POZ DOMAIN-CONTAINING PROTEIN KCTD9"/>
    <property type="match status" value="1"/>
</dbReference>